<dbReference type="InterPro" id="IPR032675">
    <property type="entry name" value="LRR_dom_sf"/>
</dbReference>
<dbReference type="Gene3D" id="3.80.10.10">
    <property type="entry name" value="Ribonuclease Inhibitor"/>
    <property type="match status" value="1"/>
</dbReference>
<dbReference type="SUPFAM" id="SSF52047">
    <property type="entry name" value="RNI-like"/>
    <property type="match status" value="1"/>
</dbReference>
<comment type="caution">
    <text evidence="1">The sequence shown here is derived from an EMBL/GenBank/DDBJ whole genome shotgun (WGS) entry which is preliminary data.</text>
</comment>
<dbReference type="Proteomes" id="UP000494165">
    <property type="component" value="Unassembled WGS sequence"/>
</dbReference>
<reference evidence="1 2" key="1">
    <citation type="submission" date="2020-04" db="EMBL/GenBank/DDBJ databases">
        <authorList>
            <person name="Alioto T."/>
            <person name="Alioto T."/>
            <person name="Gomez Garrido J."/>
        </authorList>
    </citation>
    <scope>NUCLEOTIDE SEQUENCE [LARGE SCALE GENOMIC DNA]</scope>
</reference>
<dbReference type="AlphaFoldDB" id="A0A8S1D5T2"/>
<dbReference type="EMBL" id="CADEPI010000126">
    <property type="protein sequence ID" value="CAB3376254.1"/>
    <property type="molecule type" value="Genomic_DNA"/>
</dbReference>
<protein>
    <submittedName>
        <fullName evidence="1">Uncharacterized protein</fullName>
    </submittedName>
</protein>
<accession>A0A8S1D5T2</accession>
<organism evidence="1 2">
    <name type="scientific">Cloeon dipterum</name>
    <dbReference type="NCBI Taxonomy" id="197152"/>
    <lineage>
        <taxon>Eukaryota</taxon>
        <taxon>Metazoa</taxon>
        <taxon>Ecdysozoa</taxon>
        <taxon>Arthropoda</taxon>
        <taxon>Hexapoda</taxon>
        <taxon>Insecta</taxon>
        <taxon>Pterygota</taxon>
        <taxon>Palaeoptera</taxon>
        <taxon>Ephemeroptera</taxon>
        <taxon>Pisciforma</taxon>
        <taxon>Baetidae</taxon>
        <taxon>Cloeon</taxon>
    </lineage>
</organism>
<proteinExistence type="predicted"/>
<evidence type="ECO:0000313" key="2">
    <source>
        <dbReference type="Proteomes" id="UP000494165"/>
    </source>
</evidence>
<name>A0A8S1D5T2_9INSE</name>
<keyword evidence="2" id="KW-1185">Reference proteome</keyword>
<evidence type="ECO:0000313" key="1">
    <source>
        <dbReference type="EMBL" id="CAB3376254.1"/>
    </source>
</evidence>
<sequence>MHPRQVEWHSEHALSLSAIYMNNDDDWESLLGLKSLQALYLISSSPSEIMIARVLAKFGPTLRLYSCSIRQGNWVQSALDLCPRLTTLRTMNPLPKRLERLNELHMNISESDRNYVRLIDVLSAPNLEKLVIQVHYMLTSSLATVIEEIRAKDFVVPKLKELKIIPRYGYSPTLQQGGSPIQYRCNIVCQQIINLIGVICTKAPLLMVIKSPEPETDDESTRLNFLLTPEDMELVRNLTAQQEKRTNSEILILNDIVDSLRLNSLSAPLINSESLSLVRQHHVIFFEKLASANRFDRHKNRIPNFRQLVLILALLEDPIEKLNLKSTGSNPGQKSIFLRSALQKLAKYSFWSMKSLSIDIKNSGEWFTGQQLMHNVLNLKYLTELCLPSYIFKKEDFEDVCKNLSFLSSLNCNIDAYMTCASLLEGLHRLTNLRKFIFNVLECHLDNSYSIVQDVCEYTSRLCVIEFPLMNVIGRSLSDSYRHQEEQITVCHVLSDEDAGTLSGTSSLQHLVVKKRMHPKQVKWHSKCADSLHVLYLDTDADWEPLLQLKNVQFLYITKCNFSPTMLTRLLKTFSSRLKLFSCCTREDYALDDVFKCCPQLETLDTNTMHPLPRVPEGLIKLHWTFLNREHDYNALVQVLTAPHLENLTIKLIDMDWRRMTNITNTLRARDDVAPKLKSLSIRSSATFVLQIDKSKQVLFNLLAVICTKAPHLNKVEMPTDDLERAFYFINERRVLFD</sequence>
<gene>
    <name evidence="1" type="ORF">CLODIP_2_CD04888</name>
</gene>